<dbReference type="EMBL" id="JARKIB010000085">
    <property type="protein sequence ID" value="KAJ7744902.1"/>
    <property type="molecule type" value="Genomic_DNA"/>
</dbReference>
<evidence type="ECO:0000313" key="2">
    <source>
        <dbReference type="Proteomes" id="UP001215598"/>
    </source>
</evidence>
<gene>
    <name evidence="1" type="ORF">B0H16DRAFT_985038</name>
</gene>
<evidence type="ECO:0000313" key="1">
    <source>
        <dbReference type="EMBL" id="KAJ7744902.1"/>
    </source>
</evidence>
<reference evidence="1" key="1">
    <citation type="submission" date="2023-03" db="EMBL/GenBank/DDBJ databases">
        <title>Massive genome expansion in bonnet fungi (Mycena s.s.) driven by repeated elements and novel gene families across ecological guilds.</title>
        <authorList>
            <consortium name="Lawrence Berkeley National Laboratory"/>
            <person name="Harder C.B."/>
            <person name="Miyauchi S."/>
            <person name="Viragh M."/>
            <person name="Kuo A."/>
            <person name="Thoen E."/>
            <person name="Andreopoulos B."/>
            <person name="Lu D."/>
            <person name="Skrede I."/>
            <person name="Drula E."/>
            <person name="Henrissat B."/>
            <person name="Morin E."/>
            <person name="Kohler A."/>
            <person name="Barry K."/>
            <person name="LaButti K."/>
            <person name="Morin E."/>
            <person name="Salamov A."/>
            <person name="Lipzen A."/>
            <person name="Mereny Z."/>
            <person name="Hegedus B."/>
            <person name="Baldrian P."/>
            <person name="Stursova M."/>
            <person name="Weitz H."/>
            <person name="Taylor A."/>
            <person name="Grigoriev I.V."/>
            <person name="Nagy L.G."/>
            <person name="Martin F."/>
            <person name="Kauserud H."/>
        </authorList>
    </citation>
    <scope>NUCLEOTIDE SEQUENCE</scope>
    <source>
        <strain evidence="1">CBHHK182m</strain>
    </source>
</reference>
<dbReference type="Proteomes" id="UP001215598">
    <property type="component" value="Unassembled WGS sequence"/>
</dbReference>
<name>A0AAD7IK23_9AGAR</name>
<dbReference type="SUPFAM" id="SSF48452">
    <property type="entry name" value="TPR-like"/>
    <property type="match status" value="1"/>
</dbReference>
<protein>
    <submittedName>
        <fullName evidence="1">Uncharacterized protein</fullName>
    </submittedName>
</protein>
<proteinExistence type="predicted"/>
<sequence length="318" mass="35475">MSGDLHTEAQGLYTEALCCQVLGNYHECIFLVRRASALVELCGLSHGALDHALVNCQAEVHALKSEYGHACKLYRQLLQTYQEGQLYHEALSLINIAQVEIPMGVSYNTIQRKIYASQSIFTQIGSKTMTTACDVTQADLNLREGDMSCFLFRKCLKFGWKQFSEVVSYCLERLADITSWGTHHDPSWSIVLLAHSLKTKEKLGIHKALQYLGDVHLMENDEVTAISLFTVASEGFTNMDVHRSRAECMVRLGDLAKKNGDLLKALALWETARPLFERSSQAKRLPGIDERVGGISEEMKAQRRKTLACVMSRVAGAG</sequence>
<organism evidence="1 2">
    <name type="scientific">Mycena metata</name>
    <dbReference type="NCBI Taxonomy" id="1033252"/>
    <lineage>
        <taxon>Eukaryota</taxon>
        <taxon>Fungi</taxon>
        <taxon>Dikarya</taxon>
        <taxon>Basidiomycota</taxon>
        <taxon>Agaricomycotina</taxon>
        <taxon>Agaricomycetes</taxon>
        <taxon>Agaricomycetidae</taxon>
        <taxon>Agaricales</taxon>
        <taxon>Marasmiineae</taxon>
        <taxon>Mycenaceae</taxon>
        <taxon>Mycena</taxon>
    </lineage>
</organism>
<accession>A0AAD7IK23</accession>
<dbReference type="InterPro" id="IPR011990">
    <property type="entry name" value="TPR-like_helical_dom_sf"/>
</dbReference>
<keyword evidence="2" id="KW-1185">Reference proteome</keyword>
<dbReference type="Gene3D" id="1.25.40.10">
    <property type="entry name" value="Tetratricopeptide repeat domain"/>
    <property type="match status" value="1"/>
</dbReference>
<comment type="caution">
    <text evidence="1">The sequence shown here is derived from an EMBL/GenBank/DDBJ whole genome shotgun (WGS) entry which is preliminary data.</text>
</comment>
<dbReference type="AlphaFoldDB" id="A0AAD7IK23"/>